<evidence type="ECO:0000313" key="9">
    <source>
        <dbReference type="Proteomes" id="UP001432180"/>
    </source>
</evidence>
<dbReference type="Pfam" id="PF00210">
    <property type="entry name" value="Ferritin"/>
    <property type="match status" value="1"/>
</dbReference>
<protein>
    <recommendedName>
        <fullName evidence="6">Ferritin</fullName>
        <ecNumber evidence="6">1.16.3.2</ecNumber>
    </recommendedName>
</protein>
<evidence type="ECO:0000256" key="3">
    <source>
        <dbReference type="ARBA" id="ARBA00022723"/>
    </source>
</evidence>
<dbReference type="InterPro" id="IPR009078">
    <property type="entry name" value="Ferritin-like_SF"/>
</dbReference>
<reference evidence="8 9" key="1">
    <citation type="journal article" date="2023" name="Microorganisms">
        <title>Thiorhodovibrio frisius and Trv. litoralis spp. nov., Two Novel Members from a Clade of Fastidious Purple Sulfur Bacteria That Exhibit Unique Red-Shifted Light-Harvesting Capabilities.</title>
        <authorList>
            <person name="Methner A."/>
            <person name="Kuzyk S.B."/>
            <person name="Petersen J."/>
            <person name="Bauer S."/>
            <person name="Brinkmann H."/>
            <person name="Sichau K."/>
            <person name="Wanner G."/>
            <person name="Wolf J."/>
            <person name="Neumann-Schaal M."/>
            <person name="Henke P."/>
            <person name="Tank M."/>
            <person name="Sproer C."/>
            <person name="Bunk B."/>
            <person name="Overmann J."/>
        </authorList>
    </citation>
    <scope>NUCLEOTIDE SEQUENCE [LARGE SCALE GENOMIC DNA]</scope>
    <source>
        <strain evidence="8 9">DSM 6702</strain>
    </source>
</reference>
<dbReference type="InterPro" id="IPR008331">
    <property type="entry name" value="Ferritin_DPS_dom"/>
</dbReference>
<keyword evidence="4 8" id="KW-0560">Oxidoreductase</keyword>
<evidence type="ECO:0000256" key="5">
    <source>
        <dbReference type="ARBA" id="ARBA00023004"/>
    </source>
</evidence>
<comment type="similarity">
    <text evidence="1 6">Belongs to the ferritin family. Prokaryotic subfamily.</text>
</comment>
<dbReference type="InterPro" id="IPR012347">
    <property type="entry name" value="Ferritin-like"/>
</dbReference>
<comment type="subcellular location">
    <subcellularLocation>
        <location evidence="6">Cytoplasm</location>
    </subcellularLocation>
</comment>
<evidence type="ECO:0000256" key="2">
    <source>
        <dbReference type="ARBA" id="ARBA00022434"/>
    </source>
</evidence>
<dbReference type="CDD" id="cd01055">
    <property type="entry name" value="Nonheme_Ferritin"/>
    <property type="match status" value="1"/>
</dbReference>
<feature type="domain" description="Ferritin-like diiron" evidence="7">
    <location>
        <begin position="1"/>
        <end position="145"/>
    </location>
</feature>
<evidence type="ECO:0000256" key="4">
    <source>
        <dbReference type="ARBA" id="ARBA00023002"/>
    </source>
</evidence>
<dbReference type="InterPro" id="IPR009040">
    <property type="entry name" value="Ferritin-like_diiron"/>
</dbReference>
<keyword evidence="5 6" id="KW-0408">Iron</keyword>
<keyword evidence="3 6" id="KW-0479">Metal-binding</keyword>
<dbReference type="Proteomes" id="UP001432180">
    <property type="component" value="Chromosome"/>
</dbReference>
<comment type="catalytic activity">
    <reaction evidence="6">
        <text>4 Fe(2+) + O2 + 6 H2O = 4 iron(III) oxide-hydroxide + 12 H(+)</text>
        <dbReference type="Rhea" id="RHEA:11972"/>
        <dbReference type="ChEBI" id="CHEBI:15377"/>
        <dbReference type="ChEBI" id="CHEBI:15378"/>
        <dbReference type="ChEBI" id="CHEBI:15379"/>
        <dbReference type="ChEBI" id="CHEBI:29033"/>
        <dbReference type="ChEBI" id="CHEBI:78619"/>
        <dbReference type="EC" id="1.16.3.2"/>
    </reaction>
</comment>
<dbReference type="EC" id="1.16.3.2" evidence="6"/>
<keyword evidence="9" id="KW-1185">Reference proteome</keyword>
<comment type="function">
    <text evidence="6">Iron-storage protein.</text>
</comment>
<organism evidence="8 9">
    <name type="scientific">Thiorhodovibrio winogradskyi</name>
    <dbReference type="NCBI Taxonomy" id="77007"/>
    <lineage>
        <taxon>Bacteria</taxon>
        <taxon>Pseudomonadati</taxon>
        <taxon>Pseudomonadota</taxon>
        <taxon>Gammaproteobacteria</taxon>
        <taxon>Chromatiales</taxon>
        <taxon>Chromatiaceae</taxon>
        <taxon>Thiorhodovibrio</taxon>
    </lineage>
</organism>
<gene>
    <name evidence="8" type="primary">ftnA</name>
    <name evidence="8" type="ORF">Thiowin_02401</name>
</gene>
<name>A0ABZ0SA50_9GAMM</name>
<dbReference type="InterPro" id="IPR041719">
    <property type="entry name" value="Ferritin_prok"/>
</dbReference>
<dbReference type="GO" id="GO:0004322">
    <property type="term" value="F:ferroxidase activity"/>
    <property type="evidence" value="ECO:0007669"/>
    <property type="project" value="UniProtKB-EC"/>
</dbReference>
<accession>A0ABZ0SA50</accession>
<dbReference type="InterPro" id="IPR001519">
    <property type="entry name" value="Ferritin"/>
</dbReference>
<dbReference type="PROSITE" id="PS50905">
    <property type="entry name" value="FERRITIN_LIKE"/>
    <property type="match status" value="1"/>
</dbReference>
<dbReference type="PANTHER" id="PTHR11431:SF127">
    <property type="entry name" value="BACTERIAL NON-HEME FERRITIN"/>
    <property type="match status" value="1"/>
</dbReference>
<dbReference type="Gene3D" id="1.20.1260.10">
    <property type="match status" value="1"/>
</dbReference>
<proteinExistence type="inferred from homology"/>
<evidence type="ECO:0000259" key="7">
    <source>
        <dbReference type="PROSITE" id="PS50905"/>
    </source>
</evidence>
<dbReference type="EMBL" id="CP121472">
    <property type="protein sequence ID" value="WPL17394.1"/>
    <property type="molecule type" value="Genomic_DNA"/>
</dbReference>
<dbReference type="RefSeq" id="WP_328987903.1">
    <property type="nucleotide sequence ID" value="NZ_CP121472.1"/>
</dbReference>
<dbReference type="PANTHER" id="PTHR11431">
    <property type="entry name" value="FERRITIN"/>
    <property type="match status" value="1"/>
</dbReference>
<evidence type="ECO:0000256" key="6">
    <source>
        <dbReference type="RuleBase" id="RU361145"/>
    </source>
</evidence>
<dbReference type="SUPFAM" id="SSF47240">
    <property type="entry name" value="Ferritin-like"/>
    <property type="match status" value="1"/>
</dbReference>
<evidence type="ECO:0000256" key="1">
    <source>
        <dbReference type="ARBA" id="ARBA00006950"/>
    </source>
</evidence>
<keyword evidence="6" id="KW-0963">Cytoplasm</keyword>
<sequence length="177" mass="20366">MITQDLENKFNQHINKEIYSSYLYLSMAAWADHQGLRGFSHWMRVQAMEELTHVSRFFDFLTDRDGRARLSAIAEPPHDWDSATALMEDTYQHELEVSKGINELVSLCREHSDHAAGAFLDWFVKEQVEEEANVKDILDRLRIVKGEGQGLLMIDQELGARALPSYDPTLGWIGNTR</sequence>
<keyword evidence="2 6" id="KW-0409">Iron storage</keyword>
<evidence type="ECO:0000313" key="8">
    <source>
        <dbReference type="EMBL" id="WPL17394.1"/>
    </source>
</evidence>